<dbReference type="SUPFAM" id="SSF56112">
    <property type="entry name" value="Protein kinase-like (PK-like)"/>
    <property type="match status" value="1"/>
</dbReference>
<dbReference type="PANTHER" id="PTHR43289:SF34">
    <property type="entry name" value="SERINE_THREONINE-PROTEIN KINASE YBDM-RELATED"/>
    <property type="match status" value="1"/>
</dbReference>
<keyword evidence="4 9" id="KW-0547">Nucleotide-binding</keyword>
<dbReference type="EMBL" id="ADFR01000016">
    <property type="protein sequence ID" value="EFC05250.1"/>
    <property type="molecule type" value="Genomic_DNA"/>
</dbReference>
<keyword evidence="10" id="KW-1133">Transmembrane helix</keyword>
<keyword evidence="10" id="KW-0812">Transmembrane</keyword>
<evidence type="ECO:0000256" key="9">
    <source>
        <dbReference type="PROSITE-ProRule" id="PRU10141"/>
    </source>
</evidence>
<dbReference type="PROSITE" id="PS00108">
    <property type="entry name" value="PROTEIN_KINASE_ST"/>
    <property type="match status" value="1"/>
</dbReference>
<dbReference type="PROSITE" id="PS50011">
    <property type="entry name" value="PROTEIN_KINASE_DOM"/>
    <property type="match status" value="1"/>
</dbReference>
<evidence type="ECO:0000256" key="8">
    <source>
        <dbReference type="ARBA" id="ARBA00048679"/>
    </source>
</evidence>
<keyword evidence="14" id="KW-1185">Reference proteome</keyword>
<dbReference type="Proteomes" id="UP000005017">
    <property type="component" value="Unassembled WGS sequence"/>
</dbReference>
<dbReference type="Gene3D" id="3.30.10.20">
    <property type="match status" value="2"/>
</dbReference>
<keyword evidence="10" id="KW-0472">Membrane</keyword>
<dbReference type="InterPro" id="IPR005543">
    <property type="entry name" value="PASTA_dom"/>
</dbReference>
<dbReference type="RefSeq" id="WP_006627644.1">
    <property type="nucleotide sequence ID" value="NZ_ADFR01000016.1"/>
</dbReference>
<keyword evidence="3" id="KW-0808">Transferase</keyword>
<evidence type="ECO:0000259" key="11">
    <source>
        <dbReference type="PROSITE" id="PS50011"/>
    </source>
</evidence>
<feature type="transmembrane region" description="Helical" evidence="10">
    <location>
        <begin position="300"/>
        <end position="322"/>
    </location>
</feature>
<dbReference type="eggNOG" id="COG0515">
    <property type="taxonomic scope" value="Bacteria"/>
</dbReference>
<feature type="binding site" evidence="9">
    <location>
        <position position="40"/>
    </location>
    <ligand>
        <name>ATP</name>
        <dbReference type="ChEBI" id="CHEBI:30616"/>
    </ligand>
</feature>
<dbReference type="SMART" id="SM00220">
    <property type="entry name" value="S_TKc"/>
    <property type="match status" value="1"/>
</dbReference>
<dbReference type="PROSITE" id="PS51178">
    <property type="entry name" value="PASTA"/>
    <property type="match status" value="2"/>
</dbReference>
<dbReference type="CDD" id="cd06577">
    <property type="entry name" value="PASTA_pknB"/>
    <property type="match status" value="2"/>
</dbReference>
<comment type="catalytic activity">
    <reaction evidence="7">
        <text>L-threonyl-[protein] + ATP = O-phospho-L-threonyl-[protein] + ADP + H(+)</text>
        <dbReference type="Rhea" id="RHEA:46608"/>
        <dbReference type="Rhea" id="RHEA-COMP:11060"/>
        <dbReference type="Rhea" id="RHEA-COMP:11605"/>
        <dbReference type="ChEBI" id="CHEBI:15378"/>
        <dbReference type="ChEBI" id="CHEBI:30013"/>
        <dbReference type="ChEBI" id="CHEBI:30616"/>
        <dbReference type="ChEBI" id="CHEBI:61977"/>
        <dbReference type="ChEBI" id="CHEBI:456216"/>
        <dbReference type="EC" id="2.7.11.1"/>
    </reaction>
</comment>
<dbReference type="InterPro" id="IPR000719">
    <property type="entry name" value="Prot_kinase_dom"/>
</dbReference>
<protein>
    <recommendedName>
        <fullName evidence="1">non-specific serine/threonine protein kinase</fullName>
        <ecNumber evidence="1">2.7.11.1</ecNumber>
    </recommendedName>
</protein>
<proteinExistence type="predicted"/>
<dbReference type="Gene3D" id="1.10.510.10">
    <property type="entry name" value="Transferase(Phosphotransferase) domain 1"/>
    <property type="match status" value="1"/>
</dbReference>
<evidence type="ECO:0000256" key="10">
    <source>
        <dbReference type="SAM" id="Phobius"/>
    </source>
</evidence>
<dbReference type="STRING" id="679192.HMPREF9013_0534"/>
<accession>D2MQI1</accession>
<evidence type="ECO:0000259" key="12">
    <source>
        <dbReference type="PROSITE" id="PS51178"/>
    </source>
</evidence>
<evidence type="ECO:0000256" key="1">
    <source>
        <dbReference type="ARBA" id="ARBA00012513"/>
    </source>
</evidence>
<dbReference type="InterPro" id="IPR008271">
    <property type="entry name" value="Ser/Thr_kinase_AS"/>
</dbReference>
<keyword evidence="2" id="KW-0723">Serine/threonine-protein kinase</keyword>
<dbReference type="AlphaFoldDB" id="D2MQI1"/>
<evidence type="ECO:0000256" key="6">
    <source>
        <dbReference type="ARBA" id="ARBA00022840"/>
    </source>
</evidence>
<evidence type="ECO:0000256" key="2">
    <source>
        <dbReference type="ARBA" id="ARBA00022527"/>
    </source>
</evidence>
<evidence type="ECO:0000313" key="14">
    <source>
        <dbReference type="Proteomes" id="UP000005017"/>
    </source>
</evidence>
<dbReference type="FunFam" id="1.10.510.10:FF:000021">
    <property type="entry name" value="Serine/threonine protein kinase"/>
    <property type="match status" value="1"/>
</dbReference>
<dbReference type="GO" id="GO:0004674">
    <property type="term" value="F:protein serine/threonine kinase activity"/>
    <property type="evidence" value="ECO:0007669"/>
    <property type="project" value="UniProtKB-KW"/>
</dbReference>
<keyword evidence="6 9" id="KW-0067">ATP-binding</keyword>
<keyword evidence="5 13" id="KW-0418">Kinase</keyword>
<evidence type="ECO:0000256" key="7">
    <source>
        <dbReference type="ARBA" id="ARBA00047899"/>
    </source>
</evidence>
<dbReference type="Pfam" id="PF00069">
    <property type="entry name" value="Pkinase"/>
    <property type="match status" value="1"/>
</dbReference>
<sequence>MSQKNVIANRYEVIKHIGKGGMADVFLAVDMILNRQVAIKILHSDLSKDVLSIVRFEREAQAAAALAHPNIVEIYDVGDYRSHHYIVMEYLQGQTLKEMIRQRAPLFLEEAVDILKQLASALACAHMKGIIHRDIKPQNVIVKSDGTIKVLDFGIAIAKGNLQLTRANNVMGSVHYLAPELAKGDPATPQSDIYALGVVFYEMLTGDVPYKAEQAIQIAMKHLREPVPSVRYKNKKVPLAIENICLKAMAKDKNDRYNNCEALLADLETCLSMKDSDVKLYIPKTVPKKKKEKSQKKKSYFSKVVLIGLMFLVLLGTLGLVYNHYFAKVVMPNILGLDINQAKQRLKEVGLDVDERKIQHALSGEYEAGLVSKTDIAIGKEIHKGTKVSLLISSGKGILVKDYSGQNVEDVQKQLAAYPKLKVHIQAKKSKEKPGTILSQSGLKPGSLFDPKKGATIQLEYSAYPTKIIPKDILGKTVDEAAKELEAMGFVVRRSNRDTSHMTQKELDKIQVGVVVDVEPKVGTAFVQKKNNYVTLFFY</sequence>
<feature type="domain" description="PASTA" evidence="12">
    <location>
        <begin position="464"/>
        <end position="539"/>
    </location>
</feature>
<comment type="caution">
    <text evidence="13">The sequence shown here is derived from an EMBL/GenBank/DDBJ whole genome shotgun (WGS) entry which is preliminary data.</text>
</comment>
<dbReference type="Gene3D" id="3.30.200.20">
    <property type="entry name" value="Phosphorylase Kinase, domain 1"/>
    <property type="match status" value="1"/>
</dbReference>
<dbReference type="PANTHER" id="PTHR43289">
    <property type="entry name" value="MITOGEN-ACTIVATED PROTEIN KINASE KINASE KINASE 20-RELATED"/>
    <property type="match status" value="1"/>
</dbReference>
<evidence type="ECO:0000256" key="3">
    <source>
        <dbReference type="ARBA" id="ARBA00022679"/>
    </source>
</evidence>
<evidence type="ECO:0000256" key="5">
    <source>
        <dbReference type="ARBA" id="ARBA00022777"/>
    </source>
</evidence>
<dbReference type="InterPro" id="IPR011009">
    <property type="entry name" value="Kinase-like_dom_sf"/>
</dbReference>
<dbReference type="GO" id="GO:0005524">
    <property type="term" value="F:ATP binding"/>
    <property type="evidence" value="ECO:0007669"/>
    <property type="project" value="UniProtKB-UniRule"/>
</dbReference>
<evidence type="ECO:0000313" key="13">
    <source>
        <dbReference type="EMBL" id="EFC05250.1"/>
    </source>
</evidence>
<evidence type="ECO:0000256" key="4">
    <source>
        <dbReference type="ARBA" id="ARBA00022741"/>
    </source>
</evidence>
<dbReference type="EC" id="2.7.11.1" evidence="1"/>
<comment type="catalytic activity">
    <reaction evidence="8">
        <text>L-seryl-[protein] + ATP = O-phospho-L-seryl-[protein] + ADP + H(+)</text>
        <dbReference type="Rhea" id="RHEA:17989"/>
        <dbReference type="Rhea" id="RHEA-COMP:9863"/>
        <dbReference type="Rhea" id="RHEA-COMP:11604"/>
        <dbReference type="ChEBI" id="CHEBI:15378"/>
        <dbReference type="ChEBI" id="CHEBI:29999"/>
        <dbReference type="ChEBI" id="CHEBI:30616"/>
        <dbReference type="ChEBI" id="CHEBI:83421"/>
        <dbReference type="ChEBI" id="CHEBI:456216"/>
        <dbReference type="EC" id="2.7.11.1"/>
    </reaction>
</comment>
<gene>
    <name evidence="13" type="ORF">HMPREF9013_0534</name>
</gene>
<dbReference type="OrthoDB" id="9788659at2"/>
<dbReference type="FunFam" id="3.30.200.20:FF:000035">
    <property type="entry name" value="Serine/threonine protein kinase Stk1"/>
    <property type="match status" value="1"/>
</dbReference>
<dbReference type="SMART" id="SM00740">
    <property type="entry name" value="PASTA"/>
    <property type="match status" value="3"/>
</dbReference>
<dbReference type="PROSITE" id="PS00107">
    <property type="entry name" value="PROTEIN_KINASE_ATP"/>
    <property type="match status" value="1"/>
</dbReference>
<feature type="domain" description="PASTA" evidence="12">
    <location>
        <begin position="325"/>
        <end position="394"/>
    </location>
</feature>
<name>D2MQI1_9FIRM</name>
<reference evidence="14" key="1">
    <citation type="submission" date="2009-12" db="EMBL/GenBank/DDBJ databases">
        <title>Sequence of Clostridiales genomosp. BVAB3 str. UPII9-5.</title>
        <authorList>
            <person name="Madupu R."/>
            <person name="Durkin A.S."/>
            <person name="Torralba M."/>
            <person name="Methe B."/>
            <person name="Sutton G.G."/>
            <person name="Strausberg R.L."/>
            <person name="Nelson K.E."/>
        </authorList>
    </citation>
    <scope>NUCLEOTIDE SEQUENCE [LARGE SCALE GENOMIC DNA]</scope>
    <source>
        <strain evidence="14">W1219</strain>
    </source>
</reference>
<dbReference type="InterPro" id="IPR017441">
    <property type="entry name" value="Protein_kinase_ATP_BS"/>
</dbReference>
<feature type="domain" description="Protein kinase" evidence="11">
    <location>
        <begin position="11"/>
        <end position="271"/>
    </location>
</feature>
<dbReference type="CDD" id="cd14014">
    <property type="entry name" value="STKc_PknB_like"/>
    <property type="match status" value="1"/>
</dbReference>
<organism evidence="13 14">
    <name type="scientific">Bulleidia extructa W1219</name>
    <dbReference type="NCBI Taxonomy" id="679192"/>
    <lineage>
        <taxon>Bacteria</taxon>
        <taxon>Bacillati</taxon>
        <taxon>Bacillota</taxon>
        <taxon>Erysipelotrichia</taxon>
        <taxon>Erysipelotrichales</taxon>
        <taxon>Erysipelotrichaceae</taxon>
        <taxon>Bulleidia</taxon>
    </lineage>
</organism>
<dbReference type="Pfam" id="PF03793">
    <property type="entry name" value="PASTA"/>
    <property type="match status" value="2"/>
</dbReference>